<sequence>MKLISIMLVLWYIFPIVLLTACNFIVQTVPFFKRHSIIATDLATPFLLMSIHVISVDTYQKSAVPYVIIIILLMGVGVSLSHAYYYGDIQYERFFKTFWRIIFLVMLLAHLILIILSVFSYL</sequence>
<accession>A0AAF0CW87</accession>
<dbReference type="AlphaFoldDB" id="A0AAF0CW87"/>
<organism evidence="2 3">
    <name type="scientific">Vagococcus intermedius</name>
    <dbReference type="NCBI Taxonomy" id="2991418"/>
    <lineage>
        <taxon>Bacteria</taxon>
        <taxon>Bacillati</taxon>
        <taxon>Bacillota</taxon>
        <taxon>Bacilli</taxon>
        <taxon>Lactobacillales</taxon>
        <taxon>Enterococcaceae</taxon>
        <taxon>Vagococcus</taxon>
    </lineage>
</organism>
<dbReference type="InterPro" id="IPR024515">
    <property type="entry name" value="DUF3397"/>
</dbReference>
<dbReference type="RefSeq" id="WP_275469652.1">
    <property type="nucleotide sequence ID" value="NZ_CP110232.1"/>
</dbReference>
<keyword evidence="1" id="KW-1133">Transmembrane helix</keyword>
<evidence type="ECO:0000313" key="2">
    <source>
        <dbReference type="EMBL" id="WEG73852.1"/>
    </source>
</evidence>
<feature type="transmembrane region" description="Helical" evidence="1">
    <location>
        <begin position="38"/>
        <end position="54"/>
    </location>
</feature>
<keyword evidence="1" id="KW-0812">Transmembrane</keyword>
<gene>
    <name evidence="2" type="ORF">OL234_02765</name>
</gene>
<feature type="transmembrane region" description="Helical" evidence="1">
    <location>
        <begin position="6"/>
        <end position="26"/>
    </location>
</feature>
<reference evidence="2" key="1">
    <citation type="submission" date="2022-10" db="EMBL/GenBank/DDBJ databases">
        <title>Vagococcus sp. isolated from poultry meat.</title>
        <authorList>
            <person name="Johansson P."/>
            <person name="Bjorkroth J."/>
        </authorList>
    </citation>
    <scope>NUCLEOTIDE SEQUENCE</scope>
    <source>
        <strain evidence="2">STAA11</strain>
    </source>
</reference>
<proteinExistence type="predicted"/>
<dbReference type="PROSITE" id="PS51257">
    <property type="entry name" value="PROKAR_LIPOPROTEIN"/>
    <property type="match status" value="1"/>
</dbReference>
<name>A0AAF0CW87_9ENTE</name>
<keyword evidence="1" id="KW-0472">Membrane</keyword>
<feature type="transmembrane region" description="Helical" evidence="1">
    <location>
        <begin position="98"/>
        <end position="121"/>
    </location>
</feature>
<dbReference type="EMBL" id="CP110232">
    <property type="protein sequence ID" value="WEG73852.1"/>
    <property type="molecule type" value="Genomic_DNA"/>
</dbReference>
<dbReference type="KEGG" id="vie:OL234_02765"/>
<dbReference type="Proteomes" id="UP001179647">
    <property type="component" value="Chromosome"/>
</dbReference>
<evidence type="ECO:0000313" key="3">
    <source>
        <dbReference type="Proteomes" id="UP001179647"/>
    </source>
</evidence>
<feature type="transmembrane region" description="Helical" evidence="1">
    <location>
        <begin position="66"/>
        <end position="86"/>
    </location>
</feature>
<dbReference type="Pfam" id="PF11877">
    <property type="entry name" value="DUF3397"/>
    <property type="match status" value="1"/>
</dbReference>
<keyword evidence="3" id="KW-1185">Reference proteome</keyword>
<protein>
    <submittedName>
        <fullName evidence="2">DUF3397 domain-containing protein</fullName>
    </submittedName>
</protein>
<evidence type="ECO:0000256" key="1">
    <source>
        <dbReference type="SAM" id="Phobius"/>
    </source>
</evidence>